<organism evidence="2 3">
    <name type="scientific">Bosea robiniae</name>
    <dbReference type="NCBI Taxonomy" id="1036780"/>
    <lineage>
        <taxon>Bacteria</taxon>
        <taxon>Pseudomonadati</taxon>
        <taxon>Pseudomonadota</taxon>
        <taxon>Alphaproteobacteria</taxon>
        <taxon>Hyphomicrobiales</taxon>
        <taxon>Boseaceae</taxon>
        <taxon>Bosea</taxon>
    </lineage>
</organism>
<evidence type="ECO:0000313" key="2">
    <source>
        <dbReference type="EMBL" id="SDF93561.1"/>
    </source>
</evidence>
<dbReference type="Proteomes" id="UP000199468">
    <property type="component" value="Unassembled WGS sequence"/>
</dbReference>
<dbReference type="RefSeq" id="WP_139163500.1">
    <property type="nucleotide sequence ID" value="NZ_FNBZ01000002.1"/>
</dbReference>
<reference evidence="2 3" key="1">
    <citation type="submission" date="2016-10" db="EMBL/GenBank/DDBJ databases">
        <authorList>
            <person name="Varghese N."/>
            <person name="Submissions S."/>
        </authorList>
    </citation>
    <scope>NUCLEOTIDE SEQUENCE [LARGE SCALE GENOMIC DNA]</scope>
    <source>
        <strain evidence="2 3">DSM 26672</strain>
    </source>
</reference>
<name>A0ABY0NRL2_9HYPH</name>
<feature type="signal peptide" evidence="1">
    <location>
        <begin position="1"/>
        <end position="25"/>
    </location>
</feature>
<feature type="chain" id="PRO_5046209682" evidence="1">
    <location>
        <begin position="26"/>
        <end position="163"/>
    </location>
</feature>
<protein>
    <submittedName>
        <fullName evidence="2">Uncharacterized protein</fullName>
    </submittedName>
</protein>
<sequence length="163" mass="17549">MRIPALLLSSAVVAGLCCAALPAQARTEAMLQVNSDGRANAKRNRLVLTSKASGGRDVMVVISCRVDDMSTYGVALDFGAGAVWAVEGEDVTISRDGGEDIVQHMDSRDDYLTLGGSKAIGLFRQLLAGKSMAFAVKRKFTASFDLAQIERHVSRFRQLCNPR</sequence>
<keyword evidence="1" id="KW-0732">Signal</keyword>
<comment type="caution">
    <text evidence="2">The sequence shown here is derived from an EMBL/GenBank/DDBJ whole genome shotgun (WGS) entry which is preliminary data.</text>
</comment>
<gene>
    <name evidence="2" type="ORF">SAMN05421844_102417</name>
</gene>
<evidence type="ECO:0000256" key="1">
    <source>
        <dbReference type="SAM" id="SignalP"/>
    </source>
</evidence>
<proteinExistence type="predicted"/>
<keyword evidence="3" id="KW-1185">Reference proteome</keyword>
<dbReference type="EMBL" id="FNBZ01000002">
    <property type="protein sequence ID" value="SDF93561.1"/>
    <property type="molecule type" value="Genomic_DNA"/>
</dbReference>
<evidence type="ECO:0000313" key="3">
    <source>
        <dbReference type="Proteomes" id="UP000199468"/>
    </source>
</evidence>
<accession>A0ABY0NRL2</accession>